<evidence type="ECO:0000313" key="8">
    <source>
        <dbReference type="Proteomes" id="UP001302374"/>
    </source>
</evidence>
<dbReference type="Proteomes" id="UP001302374">
    <property type="component" value="Chromosome"/>
</dbReference>
<gene>
    <name evidence="7" type="ORF">F1644_20020</name>
</gene>
<evidence type="ECO:0000256" key="4">
    <source>
        <dbReference type="ARBA" id="ARBA00022989"/>
    </source>
</evidence>
<sequence>MIQEHSQRITRNTLILYFRMIFTMLVSLYTSRVVLNTLGVEDFGIYNVVGGVVAMLSFINGSLSAASSRYITYELAIGTPESLRKTFSCVMTIHIFIALLIAILGETVGSWFLLHELKIPENRLNSAIWVFQCSILSTMLSIISVPYNATIIAHEKMNVYAYISIMDVMLKLGIVYLLVILPFDKLKIYALLILAIQIFDVFVYRWYTSTRFKACKFKFTWDQSLFKDIFIFVGWTINGNLAVIGYTQGLNILLNLFFGPAINAARGIAVQVQTVIQNFCNNFQVALNPQLTKSYAQSDFEYMHKLLIISSKFSFLLLLLLSMPIIFEAQTILKLWLNIVPEYTVIFLRLILCSSMLTALANPLIISVHATGKLKTFQLVEGSMLLTIVPISYLLLKFCNVPPEAVFIVHIGIEICTQFARMKIVLPMINMKIHDYIKNVLFPITKVLILSPIIPFIIYICMPNNWYSFIMVCFTSAFSVLIVTYYIGCQKHERIFIKQKIYTIIMKLKLKK</sequence>
<comment type="subcellular location">
    <subcellularLocation>
        <location evidence="1">Cell membrane</location>
        <topology evidence="1">Multi-pass membrane protein</topology>
    </subcellularLocation>
</comment>
<feature type="transmembrane region" description="Helical" evidence="6">
    <location>
        <begin position="43"/>
        <end position="66"/>
    </location>
</feature>
<feature type="transmembrane region" description="Helical" evidence="6">
    <location>
        <begin position="12"/>
        <end position="31"/>
    </location>
</feature>
<evidence type="ECO:0000256" key="2">
    <source>
        <dbReference type="ARBA" id="ARBA00022475"/>
    </source>
</evidence>
<keyword evidence="5 6" id="KW-0472">Membrane</keyword>
<feature type="transmembrane region" description="Helical" evidence="6">
    <location>
        <begin position="159"/>
        <end position="182"/>
    </location>
</feature>
<protein>
    <submittedName>
        <fullName evidence="7">Lipopolysaccharide biosynthesis protein</fullName>
    </submittedName>
</protein>
<evidence type="ECO:0000256" key="1">
    <source>
        <dbReference type="ARBA" id="ARBA00004651"/>
    </source>
</evidence>
<evidence type="ECO:0000313" key="7">
    <source>
        <dbReference type="EMBL" id="WOF14398.1"/>
    </source>
</evidence>
<feature type="transmembrane region" description="Helical" evidence="6">
    <location>
        <begin position="440"/>
        <end position="460"/>
    </location>
</feature>
<keyword evidence="3 6" id="KW-0812">Transmembrane</keyword>
<reference evidence="7 8" key="1">
    <citation type="submission" date="2019-09" db="EMBL/GenBank/DDBJ databases">
        <title>Butyricimonas paravirosa DSM 105722 (=214-4 = JCM 18677 = CCUG 65563).</title>
        <authorList>
            <person name="Le Roy T."/>
            <person name="Cani P.D."/>
        </authorList>
    </citation>
    <scope>NUCLEOTIDE SEQUENCE [LARGE SCALE GENOMIC DNA]</scope>
    <source>
        <strain evidence="7 8">DSM 105722</strain>
    </source>
</reference>
<dbReference type="PANTHER" id="PTHR30250">
    <property type="entry name" value="PST FAMILY PREDICTED COLANIC ACID TRANSPORTER"/>
    <property type="match status" value="1"/>
</dbReference>
<organism evidence="7 8">
    <name type="scientific">Butyricimonas paravirosa</name>
    <dbReference type="NCBI Taxonomy" id="1472417"/>
    <lineage>
        <taxon>Bacteria</taxon>
        <taxon>Pseudomonadati</taxon>
        <taxon>Bacteroidota</taxon>
        <taxon>Bacteroidia</taxon>
        <taxon>Bacteroidales</taxon>
        <taxon>Odoribacteraceae</taxon>
        <taxon>Butyricimonas</taxon>
    </lineage>
</organism>
<feature type="transmembrane region" description="Helical" evidence="6">
    <location>
        <begin position="126"/>
        <end position="147"/>
    </location>
</feature>
<accession>A0ABZ0G0Z4</accession>
<keyword evidence="2" id="KW-1003">Cell membrane</keyword>
<feature type="transmembrane region" description="Helical" evidence="6">
    <location>
        <begin position="377"/>
        <end position="395"/>
    </location>
</feature>
<name>A0ABZ0G0Z4_9BACT</name>
<feature type="transmembrane region" description="Helical" evidence="6">
    <location>
        <begin position="87"/>
        <end position="114"/>
    </location>
</feature>
<feature type="transmembrane region" description="Helical" evidence="6">
    <location>
        <begin position="466"/>
        <end position="488"/>
    </location>
</feature>
<dbReference type="PANTHER" id="PTHR30250:SF26">
    <property type="entry name" value="PSMA PROTEIN"/>
    <property type="match status" value="1"/>
</dbReference>
<evidence type="ECO:0000256" key="6">
    <source>
        <dbReference type="SAM" id="Phobius"/>
    </source>
</evidence>
<keyword evidence="8" id="KW-1185">Reference proteome</keyword>
<dbReference type="InterPro" id="IPR050833">
    <property type="entry name" value="Poly_Biosynth_Transport"/>
</dbReference>
<evidence type="ECO:0000256" key="3">
    <source>
        <dbReference type="ARBA" id="ARBA00022692"/>
    </source>
</evidence>
<evidence type="ECO:0000256" key="5">
    <source>
        <dbReference type="ARBA" id="ARBA00023136"/>
    </source>
</evidence>
<dbReference type="EMBL" id="CP043839">
    <property type="protein sequence ID" value="WOF14398.1"/>
    <property type="molecule type" value="Genomic_DNA"/>
</dbReference>
<proteinExistence type="predicted"/>
<feature type="transmembrane region" description="Helical" evidence="6">
    <location>
        <begin position="346"/>
        <end position="365"/>
    </location>
</feature>
<keyword evidence="4 6" id="KW-1133">Transmembrane helix</keyword>
<feature type="transmembrane region" description="Helical" evidence="6">
    <location>
        <begin position="188"/>
        <end position="207"/>
    </location>
</feature>